<reference evidence="1 2" key="1">
    <citation type="journal article" date="2023" name="Sci. Data">
        <title>Genome assembly of the Korean intertidal mud-creeper Batillaria attramentaria.</title>
        <authorList>
            <person name="Patra A.K."/>
            <person name="Ho P.T."/>
            <person name="Jun S."/>
            <person name="Lee S.J."/>
            <person name="Kim Y."/>
            <person name="Won Y.J."/>
        </authorList>
    </citation>
    <scope>NUCLEOTIDE SEQUENCE [LARGE SCALE GENOMIC DNA]</scope>
    <source>
        <strain evidence="1">Wonlab-2016</strain>
    </source>
</reference>
<protein>
    <submittedName>
        <fullName evidence="1">Uncharacterized protein</fullName>
    </submittedName>
</protein>
<evidence type="ECO:0000313" key="2">
    <source>
        <dbReference type="Proteomes" id="UP001519460"/>
    </source>
</evidence>
<dbReference type="AlphaFoldDB" id="A0ABD0K834"/>
<sequence>MEEDLAELNGLFASTGNKANEMSGDGRGADVLERVQLEVSNDIRESDSCSCVSKRVRVFLQLTRAVVTAYVPKTLCDALKAAQAGRHFKQLARIHRNGENTDLLPLGMHFG</sequence>
<accession>A0ABD0K834</accession>
<evidence type="ECO:0000313" key="1">
    <source>
        <dbReference type="EMBL" id="KAK7483255.1"/>
    </source>
</evidence>
<dbReference type="Proteomes" id="UP001519460">
    <property type="component" value="Unassembled WGS sequence"/>
</dbReference>
<keyword evidence="2" id="KW-1185">Reference proteome</keyword>
<name>A0ABD0K834_9CAEN</name>
<organism evidence="1 2">
    <name type="scientific">Batillaria attramentaria</name>
    <dbReference type="NCBI Taxonomy" id="370345"/>
    <lineage>
        <taxon>Eukaryota</taxon>
        <taxon>Metazoa</taxon>
        <taxon>Spiralia</taxon>
        <taxon>Lophotrochozoa</taxon>
        <taxon>Mollusca</taxon>
        <taxon>Gastropoda</taxon>
        <taxon>Caenogastropoda</taxon>
        <taxon>Sorbeoconcha</taxon>
        <taxon>Cerithioidea</taxon>
        <taxon>Batillariidae</taxon>
        <taxon>Batillaria</taxon>
    </lineage>
</organism>
<dbReference type="EMBL" id="JACVVK020000230">
    <property type="protein sequence ID" value="KAK7483255.1"/>
    <property type="molecule type" value="Genomic_DNA"/>
</dbReference>
<gene>
    <name evidence="1" type="ORF">BaRGS_00025548</name>
</gene>
<comment type="caution">
    <text evidence="1">The sequence shown here is derived from an EMBL/GenBank/DDBJ whole genome shotgun (WGS) entry which is preliminary data.</text>
</comment>
<proteinExistence type="predicted"/>